<comment type="caution">
    <text evidence="5">The sequence shown here is derived from an EMBL/GenBank/DDBJ whole genome shotgun (WGS) entry which is preliminary data.</text>
</comment>
<feature type="domain" description="Glycosyltransferase 2-like" evidence="4">
    <location>
        <begin position="7"/>
        <end position="169"/>
    </location>
</feature>
<dbReference type="InterPro" id="IPR050834">
    <property type="entry name" value="Glycosyltransf_2"/>
</dbReference>
<dbReference type="PANTHER" id="PTHR43685:SF5">
    <property type="entry name" value="GLYCOSYLTRANSFERASE EPSE-RELATED"/>
    <property type="match status" value="1"/>
</dbReference>
<evidence type="ECO:0000256" key="2">
    <source>
        <dbReference type="ARBA" id="ARBA00022676"/>
    </source>
</evidence>
<proteinExistence type="inferred from homology"/>
<comment type="similarity">
    <text evidence="1">Belongs to the glycosyltransferase 2 family.</text>
</comment>
<evidence type="ECO:0000259" key="4">
    <source>
        <dbReference type="Pfam" id="PF00535"/>
    </source>
</evidence>
<dbReference type="SUPFAM" id="SSF53448">
    <property type="entry name" value="Nucleotide-diphospho-sugar transferases"/>
    <property type="match status" value="1"/>
</dbReference>
<gene>
    <name evidence="5" type="ORF">A3C61_01470</name>
</gene>
<keyword evidence="2" id="KW-0328">Glycosyltransferase</keyword>
<evidence type="ECO:0000256" key="3">
    <source>
        <dbReference type="ARBA" id="ARBA00022679"/>
    </source>
</evidence>
<evidence type="ECO:0000313" key="6">
    <source>
        <dbReference type="Proteomes" id="UP000178908"/>
    </source>
</evidence>
<dbReference type="InterPro" id="IPR001173">
    <property type="entry name" value="Glyco_trans_2-like"/>
</dbReference>
<keyword evidence="3" id="KW-0808">Transferase</keyword>
<dbReference type="Proteomes" id="UP000178908">
    <property type="component" value="Unassembled WGS sequence"/>
</dbReference>
<evidence type="ECO:0000256" key="1">
    <source>
        <dbReference type="ARBA" id="ARBA00006739"/>
    </source>
</evidence>
<dbReference type="InterPro" id="IPR029044">
    <property type="entry name" value="Nucleotide-diphossugar_trans"/>
</dbReference>
<protein>
    <recommendedName>
        <fullName evidence="4">Glycosyltransferase 2-like domain-containing protein</fullName>
    </recommendedName>
</protein>
<dbReference type="GO" id="GO:0016757">
    <property type="term" value="F:glycosyltransferase activity"/>
    <property type="evidence" value="ECO:0007669"/>
    <property type="project" value="UniProtKB-KW"/>
</dbReference>
<evidence type="ECO:0000313" key="5">
    <source>
        <dbReference type="EMBL" id="OGN09629.1"/>
    </source>
</evidence>
<dbReference type="PANTHER" id="PTHR43685">
    <property type="entry name" value="GLYCOSYLTRANSFERASE"/>
    <property type="match status" value="1"/>
</dbReference>
<sequence>MNKPKISVIMAAYNAVDYIEKSIVSILEQTFDGWELIIINDCSTDRTPEIIERYTKLDPRISLLNNPVNINQALSRNRGISEARGKYIAILDDDDIAFPSRLKIQCDFLENNPSVALVASAAEIIDKNGKIIGHKRSPENLDELKFRIILKNPLVHSSVMYRKELMEKIGGYNNKYFNAEDYKFYSELIKQHEITSLPDVLLKYRHTPQAISIDSSSRKIQLTQSLEVNFENVNNYMPLSREKTALLINVLHKNDLRINSIISFFNIYKKLVNSFIAKEGLDQTQAKKIWGIYNSERKNILRYYLKNKNEKLVNFIEKIFFNKLWIKLKTKF</sequence>
<reference evidence="5 6" key="1">
    <citation type="journal article" date="2016" name="Nat. Commun.">
        <title>Thousands of microbial genomes shed light on interconnected biogeochemical processes in an aquifer system.</title>
        <authorList>
            <person name="Anantharaman K."/>
            <person name="Brown C.T."/>
            <person name="Hug L.A."/>
            <person name="Sharon I."/>
            <person name="Castelle C.J."/>
            <person name="Probst A.J."/>
            <person name="Thomas B.C."/>
            <person name="Singh A."/>
            <person name="Wilkins M.J."/>
            <person name="Karaoz U."/>
            <person name="Brodie E.L."/>
            <person name="Williams K.H."/>
            <person name="Hubbard S.S."/>
            <person name="Banfield J.F."/>
        </authorList>
    </citation>
    <scope>NUCLEOTIDE SEQUENCE [LARGE SCALE GENOMIC DNA]</scope>
</reference>
<dbReference type="AlphaFoldDB" id="A0A1F8FBK4"/>
<organism evidence="5 6">
    <name type="scientific">Candidatus Yanofskybacteria bacterium RIFCSPHIGHO2_02_FULL_39_10</name>
    <dbReference type="NCBI Taxonomy" id="1802674"/>
    <lineage>
        <taxon>Bacteria</taxon>
        <taxon>Candidatus Yanofskyibacteriota</taxon>
    </lineage>
</organism>
<name>A0A1F8FBK4_9BACT</name>
<dbReference type="EMBL" id="MGJO01000017">
    <property type="protein sequence ID" value="OGN09629.1"/>
    <property type="molecule type" value="Genomic_DNA"/>
</dbReference>
<accession>A0A1F8FBK4</accession>
<dbReference type="Gene3D" id="3.90.550.10">
    <property type="entry name" value="Spore Coat Polysaccharide Biosynthesis Protein SpsA, Chain A"/>
    <property type="match status" value="1"/>
</dbReference>
<dbReference type="Pfam" id="PF00535">
    <property type="entry name" value="Glycos_transf_2"/>
    <property type="match status" value="1"/>
</dbReference>